<dbReference type="InterPro" id="IPR006151">
    <property type="entry name" value="Shikm_DH/Glu-tRNA_Rdtase"/>
</dbReference>
<dbReference type="Pfam" id="PF00745">
    <property type="entry name" value="GlutR_dimer"/>
    <property type="match status" value="1"/>
</dbReference>
<comment type="similarity">
    <text evidence="2">Belongs to the glutamyl-tRNA reductase family.</text>
</comment>
<dbReference type="AlphaFoldDB" id="A0A161K411"/>
<evidence type="ECO:0000313" key="11">
    <source>
        <dbReference type="EMBL" id="CUS40046.1"/>
    </source>
</evidence>
<dbReference type="SUPFAM" id="SSF69742">
    <property type="entry name" value="Glutamyl tRNA-reductase catalytic, N-terminal domain"/>
    <property type="match status" value="1"/>
</dbReference>
<protein>
    <recommendedName>
        <fullName evidence="3">glutamyl-tRNA reductase</fullName>
        <ecNumber evidence="3">1.2.1.70</ecNumber>
    </recommendedName>
</protein>
<comment type="catalytic activity">
    <reaction evidence="7">
        <text>(S)-4-amino-5-oxopentanoate + tRNA(Glu) + NADP(+) = L-glutamyl-tRNA(Glu) + NADPH + H(+)</text>
        <dbReference type="Rhea" id="RHEA:12344"/>
        <dbReference type="Rhea" id="RHEA-COMP:9663"/>
        <dbReference type="Rhea" id="RHEA-COMP:9680"/>
        <dbReference type="ChEBI" id="CHEBI:15378"/>
        <dbReference type="ChEBI" id="CHEBI:57501"/>
        <dbReference type="ChEBI" id="CHEBI:57783"/>
        <dbReference type="ChEBI" id="CHEBI:58349"/>
        <dbReference type="ChEBI" id="CHEBI:78442"/>
        <dbReference type="ChEBI" id="CHEBI:78520"/>
        <dbReference type="EC" id="1.2.1.70"/>
    </reaction>
</comment>
<accession>A0A161K411</accession>
<organism evidence="11">
    <name type="scientific">hydrothermal vent metagenome</name>
    <dbReference type="NCBI Taxonomy" id="652676"/>
    <lineage>
        <taxon>unclassified sequences</taxon>
        <taxon>metagenomes</taxon>
        <taxon>ecological metagenomes</taxon>
    </lineage>
</organism>
<evidence type="ECO:0000259" key="10">
    <source>
        <dbReference type="Pfam" id="PF05201"/>
    </source>
</evidence>
<proteinExistence type="inferred from homology"/>
<dbReference type="InterPro" id="IPR036291">
    <property type="entry name" value="NAD(P)-bd_dom_sf"/>
</dbReference>
<dbReference type="FunFam" id="3.40.50.720:FF:000031">
    <property type="entry name" value="Glutamyl-tRNA reductase"/>
    <property type="match status" value="1"/>
</dbReference>
<dbReference type="GO" id="GO:0008883">
    <property type="term" value="F:glutamyl-tRNA reductase activity"/>
    <property type="evidence" value="ECO:0007669"/>
    <property type="project" value="UniProtKB-EC"/>
</dbReference>
<feature type="domain" description="Tetrapyrrole biosynthesis glutamyl-tRNA reductase dimerisation" evidence="8">
    <location>
        <begin position="318"/>
        <end position="415"/>
    </location>
</feature>
<dbReference type="EC" id="1.2.1.70" evidence="3"/>
<dbReference type="InterPro" id="IPR036343">
    <property type="entry name" value="GluRdtase_N_sf"/>
</dbReference>
<dbReference type="NCBIfam" id="TIGR01035">
    <property type="entry name" value="hemA"/>
    <property type="match status" value="1"/>
</dbReference>
<dbReference type="HAMAP" id="MF_00087">
    <property type="entry name" value="Glu_tRNA_reductase"/>
    <property type="match status" value="1"/>
</dbReference>
<dbReference type="PANTHER" id="PTHR43013:SF1">
    <property type="entry name" value="GLUTAMYL-TRNA REDUCTASE"/>
    <property type="match status" value="1"/>
</dbReference>
<dbReference type="CDD" id="cd05213">
    <property type="entry name" value="NAD_bind_Glutamyl_tRNA_reduct"/>
    <property type="match status" value="1"/>
</dbReference>
<keyword evidence="4" id="KW-0521">NADP</keyword>
<dbReference type="InterPro" id="IPR036453">
    <property type="entry name" value="GluRdtase_dimer_dom_sf"/>
</dbReference>
<dbReference type="Gene3D" id="3.30.460.30">
    <property type="entry name" value="Glutamyl-tRNA reductase, N-terminal domain"/>
    <property type="match status" value="1"/>
</dbReference>
<evidence type="ECO:0000256" key="1">
    <source>
        <dbReference type="ARBA" id="ARBA00005059"/>
    </source>
</evidence>
<reference evidence="11" key="1">
    <citation type="submission" date="2015-10" db="EMBL/GenBank/DDBJ databases">
        <authorList>
            <person name="Gilbert D.G."/>
        </authorList>
    </citation>
    <scope>NUCLEOTIDE SEQUENCE</scope>
</reference>
<dbReference type="GO" id="GO:0050661">
    <property type="term" value="F:NADP binding"/>
    <property type="evidence" value="ECO:0007669"/>
    <property type="project" value="InterPro"/>
</dbReference>
<sequence>MGIWALGINHKTAPVAVRERVAFDPASMSQVLNTIQSLESVSEVVVLSTCNRTEIYCSSADTGPAEIIEWLLLHHNISRHEIESALYNLGADEAVRHTMRVASGLDSLVLGEPQILGQMKSAYAVAQDAGTVGAELGRLFRQTFSIAKRVRTDTAIGQNPVSVAFAAVRMAQHIFADLKNSRALLIGAGETIELVARHLHHAGIKKMTLANRTLARAQHLAQEFHAEAVLLEDIPNVLAEADIVISSTASPLPILGKGAVEKALKKRRHKPMFMVDIAVPRDIEEEVAELADVYLYTVDDLRDIIEENVRSREDAAIQAEELILAGVEHFMRELKALDAVNTVTDLRSHIDALRDEQLEKALKQLQNGADPERVLKQFAHTFGNKIMHRPMTALRKAGAEGRLELLDWSRELFQLDGDDTPEINN</sequence>
<evidence type="ECO:0000259" key="8">
    <source>
        <dbReference type="Pfam" id="PF00745"/>
    </source>
</evidence>
<dbReference type="EMBL" id="CZQC01000003">
    <property type="protein sequence ID" value="CUS40046.1"/>
    <property type="molecule type" value="Genomic_DNA"/>
</dbReference>
<dbReference type="InterPro" id="IPR015895">
    <property type="entry name" value="4pyrrol_synth_GluRdtase_N"/>
</dbReference>
<evidence type="ECO:0000259" key="9">
    <source>
        <dbReference type="Pfam" id="PF01488"/>
    </source>
</evidence>
<dbReference type="GO" id="GO:0019353">
    <property type="term" value="P:protoporphyrinogen IX biosynthetic process from glutamate"/>
    <property type="evidence" value="ECO:0007669"/>
    <property type="project" value="TreeGrafter"/>
</dbReference>
<dbReference type="InterPro" id="IPR015896">
    <property type="entry name" value="4pyrrol_synth_GluRdtase_dimer"/>
</dbReference>
<dbReference type="PANTHER" id="PTHR43013">
    <property type="entry name" value="GLUTAMYL-TRNA REDUCTASE"/>
    <property type="match status" value="1"/>
</dbReference>
<keyword evidence="5 11" id="KW-0560">Oxidoreductase</keyword>
<dbReference type="SUPFAM" id="SSF69075">
    <property type="entry name" value="Glutamyl tRNA-reductase dimerization domain"/>
    <property type="match status" value="1"/>
</dbReference>
<comment type="pathway">
    <text evidence="1">Porphyrin-containing compound metabolism; protoporphyrin-IX biosynthesis; 5-aminolevulinate from L-glutamyl-tRNA(Glu): step 1/2.</text>
</comment>
<dbReference type="FunFam" id="3.30.460.30:FF:000001">
    <property type="entry name" value="Glutamyl-tRNA reductase"/>
    <property type="match status" value="1"/>
</dbReference>
<feature type="domain" description="Quinate/shikimate 5-dehydrogenase/glutamyl-tRNA reductase" evidence="9">
    <location>
        <begin position="170"/>
        <end position="304"/>
    </location>
</feature>
<name>A0A161K411_9ZZZZ</name>
<dbReference type="InterPro" id="IPR000343">
    <property type="entry name" value="4pyrrol_synth_GluRdtase"/>
</dbReference>
<dbReference type="UniPathway" id="UPA00251">
    <property type="reaction ID" value="UER00316"/>
</dbReference>
<evidence type="ECO:0000256" key="5">
    <source>
        <dbReference type="ARBA" id="ARBA00023002"/>
    </source>
</evidence>
<dbReference type="Pfam" id="PF05201">
    <property type="entry name" value="GlutR_N"/>
    <property type="match status" value="1"/>
</dbReference>
<gene>
    <name evidence="11" type="ORF">MGWOODY_Tha1015</name>
</gene>
<evidence type="ECO:0000256" key="6">
    <source>
        <dbReference type="ARBA" id="ARBA00023244"/>
    </source>
</evidence>
<dbReference type="Pfam" id="PF01488">
    <property type="entry name" value="Shikimate_DH"/>
    <property type="match status" value="1"/>
</dbReference>
<dbReference type="SUPFAM" id="SSF51735">
    <property type="entry name" value="NAD(P)-binding Rossmann-fold domains"/>
    <property type="match status" value="1"/>
</dbReference>
<feature type="domain" description="Glutamyl-tRNA reductase N-terminal" evidence="10">
    <location>
        <begin position="6"/>
        <end position="154"/>
    </location>
</feature>
<evidence type="ECO:0000256" key="7">
    <source>
        <dbReference type="ARBA" id="ARBA00047464"/>
    </source>
</evidence>
<evidence type="ECO:0000256" key="3">
    <source>
        <dbReference type="ARBA" id="ARBA00012970"/>
    </source>
</evidence>
<dbReference type="Gene3D" id="3.40.50.720">
    <property type="entry name" value="NAD(P)-binding Rossmann-like Domain"/>
    <property type="match status" value="1"/>
</dbReference>
<keyword evidence="6" id="KW-0627">Porphyrin biosynthesis</keyword>
<evidence type="ECO:0000256" key="4">
    <source>
        <dbReference type="ARBA" id="ARBA00022857"/>
    </source>
</evidence>
<evidence type="ECO:0000256" key="2">
    <source>
        <dbReference type="ARBA" id="ARBA00005916"/>
    </source>
</evidence>
<dbReference type="PIRSF" id="PIRSF000445">
    <property type="entry name" value="4pyrrol_synth_GluRdtase"/>
    <property type="match status" value="1"/>
</dbReference>